<dbReference type="RefSeq" id="WP_244763826.1">
    <property type="nucleotide sequence ID" value="NZ_JALJCJ010000009.1"/>
</dbReference>
<proteinExistence type="predicted"/>
<gene>
    <name evidence="3" type="ORF">GB928_023865</name>
</gene>
<reference evidence="3" key="1">
    <citation type="submission" date="2022-04" db="EMBL/GenBank/DDBJ databases">
        <title>Shinella lacus sp. nov., a novel member of the genus Shinella from water.</title>
        <authorList>
            <person name="Deng Y."/>
        </authorList>
    </citation>
    <scope>NUCLEOTIDE SEQUENCE</scope>
    <source>
        <strain evidence="3">JCM 31239</strain>
    </source>
</reference>
<evidence type="ECO:0000313" key="3">
    <source>
        <dbReference type="EMBL" id="MDO6124237.1"/>
    </source>
</evidence>
<feature type="region of interest" description="Disordered" evidence="1">
    <location>
        <begin position="1"/>
        <end position="32"/>
    </location>
</feature>
<evidence type="ECO:0000256" key="2">
    <source>
        <dbReference type="SAM" id="Phobius"/>
    </source>
</evidence>
<evidence type="ECO:0000313" key="4">
    <source>
        <dbReference type="Proteomes" id="UP001177080"/>
    </source>
</evidence>
<sequence>MKERPISDGLNPAQVRGDIQAGLTGDKRPGFDPALVPLETDAEAAGTPLDATMIETARRTQLEGKRPDVSGNEGSAMRPIFPANHPPQTKIPVVGIALVFAAAVFVFAGVAFAFGWL</sequence>
<organism evidence="3 4">
    <name type="scientific">Shinella curvata</name>
    <dbReference type="NCBI Taxonomy" id="1817964"/>
    <lineage>
        <taxon>Bacteria</taxon>
        <taxon>Pseudomonadati</taxon>
        <taxon>Pseudomonadota</taxon>
        <taxon>Alphaproteobacteria</taxon>
        <taxon>Hyphomicrobiales</taxon>
        <taxon>Rhizobiaceae</taxon>
        <taxon>Shinella</taxon>
    </lineage>
</organism>
<keyword evidence="2" id="KW-1133">Transmembrane helix</keyword>
<keyword evidence="4" id="KW-1185">Reference proteome</keyword>
<keyword evidence="2" id="KW-0472">Membrane</keyword>
<accession>A0ABT8XKH4</accession>
<comment type="caution">
    <text evidence="3">The sequence shown here is derived from an EMBL/GenBank/DDBJ whole genome shotgun (WGS) entry which is preliminary data.</text>
</comment>
<feature type="transmembrane region" description="Helical" evidence="2">
    <location>
        <begin position="93"/>
        <end position="116"/>
    </location>
</feature>
<dbReference type="EMBL" id="WHSC02000011">
    <property type="protein sequence ID" value="MDO6124237.1"/>
    <property type="molecule type" value="Genomic_DNA"/>
</dbReference>
<name>A0ABT8XKH4_9HYPH</name>
<dbReference type="Proteomes" id="UP001177080">
    <property type="component" value="Unassembled WGS sequence"/>
</dbReference>
<keyword evidence="2" id="KW-0812">Transmembrane</keyword>
<feature type="region of interest" description="Disordered" evidence="1">
    <location>
        <begin position="61"/>
        <end position="84"/>
    </location>
</feature>
<protein>
    <submittedName>
        <fullName evidence="3">Uncharacterized protein</fullName>
    </submittedName>
</protein>
<evidence type="ECO:0000256" key="1">
    <source>
        <dbReference type="SAM" id="MobiDB-lite"/>
    </source>
</evidence>